<accession>A0A238JGE8</accession>
<evidence type="ECO:0000313" key="2">
    <source>
        <dbReference type="Proteomes" id="UP000225972"/>
    </source>
</evidence>
<evidence type="ECO:0000313" key="1">
    <source>
        <dbReference type="EMBL" id="SMX29473.1"/>
    </source>
</evidence>
<sequence length="258" mass="29141">MKAYRLAKFSVISTFSVLFEISEVDHAEAQGLNAVELSLSQGNDSLQDDEYSFTRYSFAAEMGVLQDLSIQYELERTDTKRFIINTTDVDIKHTVHFIYNISPSSKAGFYLGSIDKDRRGDGRFAGLEYRKDFARTSIELFAESGTNTDFDFDLQSAGAEVFVKLNSNGKIGASYSSSQTKHEKGTFRSNQDSFGLSFEYDFARNLTSFARIQRDIYSESTSRYSARDLETSIEAGIVFTLDRNRGVSFGRRAPSIWQ</sequence>
<dbReference type="Proteomes" id="UP000225972">
    <property type="component" value="Unassembled WGS sequence"/>
</dbReference>
<name>A0A238JGE8_9RHOB</name>
<organism evidence="1 2">
    <name type="scientific">Pelagimonas phthalicica</name>
    <dbReference type="NCBI Taxonomy" id="1037362"/>
    <lineage>
        <taxon>Bacteria</taxon>
        <taxon>Pseudomonadati</taxon>
        <taxon>Pseudomonadota</taxon>
        <taxon>Alphaproteobacteria</taxon>
        <taxon>Rhodobacterales</taxon>
        <taxon>Roseobacteraceae</taxon>
        <taxon>Pelagimonas</taxon>
    </lineage>
</organism>
<proteinExistence type="predicted"/>
<gene>
    <name evidence="1" type="ORF">TRP8649_03609</name>
</gene>
<keyword evidence="2" id="KW-1185">Reference proteome</keyword>
<dbReference type="RefSeq" id="WP_099247511.1">
    <property type="nucleotide sequence ID" value="NZ_FXXP01000002.1"/>
</dbReference>
<protein>
    <submittedName>
        <fullName evidence="1">Uncharacterized protein</fullName>
    </submittedName>
</protein>
<dbReference type="AlphaFoldDB" id="A0A238JGE8"/>
<reference evidence="2" key="1">
    <citation type="submission" date="2017-05" db="EMBL/GenBank/DDBJ databases">
        <authorList>
            <person name="Rodrigo-Torres L."/>
            <person name="Arahal R. D."/>
            <person name="Lucena T."/>
        </authorList>
    </citation>
    <scope>NUCLEOTIDE SEQUENCE [LARGE SCALE GENOMIC DNA]</scope>
    <source>
        <strain evidence="2">CECT 8649</strain>
    </source>
</reference>
<dbReference type="EMBL" id="FXXP01000002">
    <property type="protein sequence ID" value="SMX29473.1"/>
    <property type="molecule type" value="Genomic_DNA"/>
</dbReference>
<dbReference type="SUPFAM" id="SSF56935">
    <property type="entry name" value="Porins"/>
    <property type="match status" value="1"/>
</dbReference>